<keyword evidence="12" id="KW-1133">Transmembrane helix</keyword>
<dbReference type="Pfam" id="PF03166">
    <property type="entry name" value="MH2"/>
    <property type="match status" value="1"/>
</dbReference>
<proteinExistence type="inferred from homology"/>
<reference evidence="15 16" key="2">
    <citation type="submission" date="2018-08" db="EMBL/GenBank/DDBJ databases">
        <authorList>
            <person name="Laetsch R D."/>
            <person name="Stevens L."/>
            <person name="Kumar S."/>
            <person name="Blaxter L. M."/>
        </authorList>
    </citation>
    <scope>NUCLEOTIDE SEQUENCE [LARGE SCALE GENOMIC DNA]</scope>
</reference>
<keyword evidence="7" id="KW-0238">DNA-binding</keyword>
<evidence type="ECO:0000256" key="8">
    <source>
        <dbReference type="ARBA" id="ARBA00023163"/>
    </source>
</evidence>
<dbReference type="PANTHER" id="PTHR13703">
    <property type="entry name" value="SMAD"/>
    <property type="match status" value="1"/>
</dbReference>
<dbReference type="GO" id="GO:0005737">
    <property type="term" value="C:cytoplasm"/>
    <property type="evidence" value="ECO:0007669"/>
    <property type="project" value="UniProtKB-SubCell"/>
</dbReference>
<dbReference type="GO" id="GO:0050793">
    <property type="term" value="P:regulation of developmental process"/>
    <property type="evidence" value="ECO:0007669"/>
    <property type="project" value="UniProtKB-ARBA"/>
</dbReference>
<evidence type="ECO:0000256" key="6">
    <source>
        <dbReference type="ARBA" id="ARBA00023015"/>
    </source>
</evidence>
<feature type="region of interest" description="Disordered" evidence="11">
    <location>
        <begin position="140"/>
        <end position="267"/>
    </location>
</feature>
<comment type="subcellular location">
    <subcellularLocation>
        <location evidence="10">Cytoplasm</location>
    </subcellularLocation>
    <subcellularLocation>
        <location evidence="10">Nucleus</location>
    </subcellularLocation>
</comment>
<keyword evidence="6 10" id="KW-0805">Transcription regulation</keyword>
<feature type="domain" description="MH1" evidence="13">
    <location>
        <begin position="443"/>
        <end position="567"/>
    </location>
</feature>
<dbReference type="GO" id="GO:0030154">
    <property type="term" value="P:cell differentiation"/>
    <property type="evidence" value="ECO:0007669"/>
    <property type="project" value="TreeGrafter"/>
</dbReference>
<dbReference type="GO" id="GO:0070411">
    <property type="term" value="F:I-SMAD binding"/>
    <property type="evidence" value="ECO:0007669"/>
    <property type="project" value="TreeGrafter"/>
</dbReference>
<dbReference type="InterPro" id="IPR013790">
    <property type="entry name" value="Dwarfin"/>
</dbReference>
<dbReference type="GO" id="GO:0042302">
    <property type="term" value="F:structural constituent of cuticle"/>
    <property type="evidence" value="ECO:0007669"/>
    <property type="project" value="InterPro"/>
</dbReference>
<evidence type="ECO:0000256" key="12">
    <source>
        <dbReference type="SAM" id="Phobius"/>
    </source>
</evidence>
<dbReference type="SUPFAM" id="SSF56366">
    <property type="entry name" value="SMAD MH1 domain"/>
    <property type="match status" value="1"/>
</dbReference>
<dbReference type="InterPro" id="IPR002486">
    <property type="entry name" value="Col_cuticle_N"/>
</dbReference>
<dbReference type="InterPro" id="IPR008984">
    <property type="entry name" value="SMAD_FHA_dom_sf"/>
</dbReference>
<dbReference type="CDD" id="cd10492">
    <property type="entry name" value="MH1_SMAD_4"/>
    <property type="match status" value="1"/>
</dbReference>
<dbReference type="InterPro" id="IPR017855">
    <property type="entry name" value="SMAD-like_dom_sf"/>
</dbReference>
<keyword evidence="12" id="KW-0472">Membrane</keyword>
<evidence type="ECO:0000256" key="11">
    <source>
        <dbReference type="SAM" id="MobiDB-lite"/>
    </source>
</evidence>
<dbReference type="GO" id="GO:0046872">
    <property type="term" value="F:metal ion binding"/>
    <property type="evidence" value="ECO:0007669"/>
    <property type="project" value="UniProtKB-KW"/>
</dbReference>
<dbReference type="GO" id="GO:0009653">
    <property type="term" value="P:anatomical structure morphogenesis"/>
    <property type="evidence" value="ECO:0007669"/>
    <property type="project" value="TreeGrafter"/>
</dbReference>
<evidence type="ECO:0000259" key="13">
    <source>
        <dbReference type="PROSITE" id="PS51075"/>
    </source>
</evidence>
<dbReference type="WBParaSite" id="nOo.2.0.1.t00181-RA">
    <property type="protein sequence ID" value="nOo.2.0.1.t00181-RA"/>
    <property type="gene ID" value="nOo.2.0.1.g00181"/>
</dbReference>
<dbReference type="OrthoDB" id="5875866at2759"/>
<dbReference type="SMART" id="SM00524">
    <property type="entry name" value="DWB"/>
    <property type="match status" value="1"/>
</dbReference>
<evidence type="ECO:0000256" key="10">
    <source>
        <dbReference type="RuleBase" id="RU361195"/>
    </source>
</evidence>
<dbReference type="AlphaFoldDB" id="A0A182DX11"/>
<dbReference type="GO" id="GO:0040024">
    <property type="term" value="P:dauer larval development"/>
    <property type="evidence" value="ECO:0007669"/>
    <property type="project" value="UniProtKB-ARBA"/>
</dbReference>
<evidence type="ECO:0000313" key="17">
    <source>
        <dbReference type="WBParaSite" id="nOo.2.0.1.t00181-RA"/>
    </source>
</evidence>
<reference evidence="17" key="1">
    <citation type="submission" date="2016-06" db="UniProtKB">
        <authorList>
            <consortium name="WormBaseParasite"/>
        </authorList>
    </citation>
    <scope>IDENTIFICATION</scope>
</reference>
<dbReference type="Pfam" id="PF01391">
    <property type="entry name" value="Collagen"/>
    <property type="match status" value="2"/>
</dbReference>
<dbReference type="GO" id="GO:0060395">
    <property type="term" value="P:SMAD protein signal transduction"/>
    <property type="evidence" value="ECO:0007669"/>
    <property type="project" value="TreeGrafter"/>
</dbReference>
<evidence type="ECO:0000313" key="15">
    <source>
        <dbReference type="EMBL" id="VDK61558.1"/>
    </source>
</evidence>
<dbReference type="InterPro" id="IPR036578">
    <property type="entry name" value="SMAD_MH1_sf"/>
</dbReference>
<keyword evidence="2 10" id="KW-0963">Cytoplasm</keyword>
<dbReference type="InterPro" id="IPR008160">
    <property type="entry name" value="Collagen"/>
</dbReference>
<organism evidence="17">
    <name type="scientific">Onchocerca ochengi</name>
    <name type="common">Filarial nematode worm</name>
    <dbReference type="NCBI Taxonomy" id="42157"/>
    <lineage>
        <taxon>Eukaryota</taxon>
        <taxon>Metazoa</taxon>
        <taxon>Ecdysozoa</taxon>
        <taxon>Nematoda</taxon>
        <taxon>Chromadorea</taxon>
        <taxon>Rhabditida</taxon>
        <taxon>Spirurina</taxon>
        <taxon>Spiruromorpha</taxon>
        <taxon>Filarioidea</taxon>
        <taxon>Onchocercidae</taxon>
        <taxon>Onchocerca</taxon>
    </lineage>
</organism>
<dbReference type="Pfam" id="PF01484">
    <property type="entry name" value="Col_cuticle_N"/>
    <property type="match status" value="1"/>
</dbReference>
<dbReference type="Gene3D" id="3.90.520.10">
    <property type="entry name" value="SMAD MH1 domain"/>
    <property type="match status" value="1"/>
</dbReference>
<dbReference type="FunFam" id="2.60.200.10:FF:000002">
    <property type="entry name" value="Mothers against decapentaplegic homolog"/>
    <property type="match status" value="1"/>
</dbReference>
<dbReference type="PROSITE" id="PS51075">
    <property type="entry name" value="MH1"/>
    <property type="match status" value="1"/>
</dbReference>
<dbReference type="CDD" id="cd10498">
    <property type="entry name" value="MH2_SMAD_4"/>
    <property type="match status" value="1"/>
</dbReference>
<dbReference type="PANTHER" id="PTHR13703:SF45">
    <property type="entry name" value="MOTHERS AGAINST DECAPENTAPLEGIC HOMOLOG"/>
    <property type="match status" value="1"/>
</dbReference>
<dbReference type="Gene3D" id="2.60.200.10">
    <property type="match status" value="1"/>
</dbReference>
<feature type="compositionally biased region" description="Polar residues" evidence="11">
    <location>
        <begin position="299"/>
        <end position="312"/>
    </location>
</feature>
<evidence type="ECO:0000259" key="14">
    <source>
        <dbReference type="PROSITE" id="PS51076"/>
    </source>
</evidence>
<gene>
    <name evidence="15" type="ORF">NOO_LOCUS181</name>
</gene>
<evidence type="ECO:0000256" key="5">
    <source>
        <dbReference type="ARBA" id="ARBA00022833"/>
    </source>
</evidence>
<dbReference type="Pfam" id="PF03165">
    <property type="entry name" value="MH1"/>
    <property type="match status" value="1"/>
</dbReference>
<keyword evidence="3" id="KW-0479">Metal-binding</keyword>
<keyword evidence="12" id="KW-0812">Transmembrane</keyword>
<dbReference type="InterPro" id="IPR013019">
    <property type="entry name" value="MAD_homology_MH1"/>
</dbReference>
<dbReference type="FunFam" id="3.90.520.10:FF:000002">
    <property type="entry name" value="Mothers against decapentaplegic homolog"/>
    <property type="match status" value="1"/>
</dbReference>
<dbReference type="EMBL" id="UYRW01000015">
    <property type="protein sequence ID" value="VDK61558.1"/>
    <property type="molecule type" value="Genomic_DNA"/>
</dbReference>
<keyword evidence="8 10" id="KW-0804">Transcription</keyword>
<evidence type="ECO:0000256" key="3">
    <source>
        <dbReference type="ARBA" id="ARBA00022723"/>
    </source>
</evidence>
<evidence type="ECO:0000313" key="16">
    <source>
        <dbReference type="Proteomes" id="UP000271087"/>
    </source>
</evidence>
<keyword evidence="9 10" id="KW-0539">Nucleus</keyword>
<dbReference type="GO" id="GO:0051239">
    <property type="term" value="P:regulation of multicellular organismal process"/>
    <property type="evidence" value="ECO:0007669"/>
    <property type="project" value="UniProtKB-ARBA"/>
</dbReference>
<dbReference type="InterPro" id="IPR001132">
    <property type="entry name" value="SMAD_dom_Dwarfin-type"/>
</dbReference>
<evidence type="ECO:0000256" key="9">
    <source>
        <dbReference type="ARBA" id="ARBA00023242"/>
    </source>
</evidence>
<keyword evidence="16" id="KW-1185">Reference proteome</keyword>
<evidence type="ECO:0000256" key="2">
    <source>
        <dbReference type="ARBA" id="ARBA00022490"/>
    </source>
</evidence>
<name>A0A182DX11_ONCOC</name>
<dbReference type="Proteomes" id="UP000271087">
    <property type="component" value="Unassembled WGS sequence"/>
</dbReference>
<accession>A0A182DX11</accession>
<feature type="transmembrane region" description="Helical" evidence="12">
    <location>
        <begin position="7"/>
        <end position="30"/>
    </location>
</feature>
<comment type="similarity">
    <text evidence="1 10">Belongs to the dwarfin/SMAD family.</text>
</comment>
<dbReference type="SMART" id="SM00523">
    <property type="entry name" value="DWA"/>
    <property type="match status" value="1"/>
</dbReference>
<evidence type="ECO:0000256" key="7">
    <source>
        <dbReference type="ARBA" id="ARBA00023125"/>
    </source>
</evidence>
<keyword evidence="5" id="KW-0862">Zinc</keyword>
<dbReference type="GO" id="GO:0000978">
    <property type="term" value="F:RNA polymerase II cis-regulatory region sequence-specific DNA binding"/>
    <property type="evidence" value="ECO:0007669"/>
    <property type="project" value="TreeGrafter"/>
</dbReference>
<dbReference type="GO" id="GO:0000981">
    <property type="term" value="F:DNA-binding transcription factor activity, RNA polymerase II-specific"/>
    <property type="evidence" value="ECO:0007669"/>
    <property type="project" value="TreeGrafter"/>
</dbReference>
<dbReference type="GO" id="GO:0071144">
    <property type="term" value="C:heteromeric SMAD protein complex"/>
    <property type="evidence" value="ECO:0007669"/>
    <property type="project" value="TreeGrafter"/>
</dbReference>
<sequence length="955" mass="102936">MFIIRTINIIAIAVSIGTILVAFFFIPLIIMKITEINDRLKLDSDEFRMLANETWKQLVEYDSQEKIYPLHNEYSKPEDYMQQLICECQILIACPSGPPGLPGKPGKDGVPGESGIPGIPGLPGNAIPVTTDYSGSCRLCPQGPRGPPGALGQEGIPGEAGSQGLPGRTGEPGRTGYAGAPGVTGEMGAPGRPGEPGSAGLNGTRGQKGLPGKKGEPGMIGSKGIDGYPGSSGKRGNDGEVGPQGPPGKHGLPGQSGAVGIRGRPGMPGEDTQYCSCPFRMTGDKKSSYGQNPVTDIQSQISFPSYTKPTSYDSGDDVRGDNGGDGGADYEKRSKKTVCTFGQWRAGRVDGTLWISADVMSSNFNPVSPVGLATKCANAVTGTDGGALVLSQFRCSPGGQTRSQLSSNGTQLSQLPSPSNQVRSQLQQVMQSTQRPTSSDACATITQYLMMYHTGRDEEFSRKAIESLIKKLKDKRDELDALITTVASHGKISPKCITIQRTLDGRLQVAGRKGFPHVVYARIWRWPDLHKNELKHLPICQCAFDLKCDLVCVNPYHYERVVPPGIGTIDLSNLKIEHRSSSQDDSNTLSPGSTGTNDDLSKNPVLNENDGWSTKTLAYASTLRTPNVIKTETRTLSGGEQHPFSSSTVCMPPNQSAWNNSEQKAVATAVTIPSQIPAVINPIPFQSSSIQPSSSFPTQSVNVALNPSLQVSSSSAFSNSHPANWCVISYYEFNTKVGETFAVSAPAVYIDGGVDPSAPGRFCLGSLSNVQRTDESERCRKHIGRGIRLDVKGEGDVWLTCLSDRPVFVQSSYLDREAGRVPGDAVHKIYSQATLKVFDLRQCYHQLRQQNMYQLIAAEILNNSSDNTRNPLFGMDRKSAEFAGRLNQAANVGVDELRNLCSLAVSFVKGWGPDYDRKSIKETPCWIEVQINRALQLLDEVLHNPTLNNFSSSQL</sequence>
<dbReference type="PROSITE" id="PS51076">
    <property type="entry name" value="MH2"/>
    <property type="match status" value="1"/>
</dbReference>
<dbReference type="GO" id="GO:0008340">
    <property type="term" value="P:determination of adult lifespan"/>
    <property type="evidence" value="ECO:0007669"/>
    <property type="project" value="UniProtKB-ARBA"/>
</dbReference>
<feature type="region of interest" description="Disordered" evidence="11">
    <location>
        <begin position="299"/>
        <end position="329"/>
    </location>
</feature>
<dbReference type="SMART" id="SM01088">
    <property type="entry name" value="Col_cuticle_N"/>
    <property type="match status" value="1"/>
</dbReference>
<evidence type="ECO:0000256" key="4">
    <source>
        <dbReference type="ARBA" id="ARBA00022737"/>
    </source>
</evidence>
<dbReference type="STRING" id="42157.A0A182DX11"/>
<feature type="domain" description="MH2" evidence="14">
    <location>
        <begin position="725"/>
        <end position="955"/>
    </location>
</feature>
<dbReference type="GO" id="GO:0030509">
    <property type="term" value="P:BMP signaling pathway"/>
    <property type="evidence" value="ECO:0007669"/>
    <property type="project" value="TreeGrafter"/>
</dbReference>
<feature type="compositionally biased region" description="Polar residues" evidence="11">
    <location>
        <begin position="583"/>
        <end position="609"/>
    </location>
</feature>
<feature type="region of interest" description="Disordered" evidence="11">
    <location>
        <begin position="580"/>
        <end position="609"/>
    </location>
</feature>
<protein>
    <recommendedName>
        <fullName evidence="10">Mothers against decapentaplegic homolog</fullName>
        <shortName evidence="10">MAD homolog</shortName>
        <shortName evidence="10">Mothers against DPP homolog</shortName>
    </recommendedName>
    <alternativeName>
        <fullName evidence="10">SMAD family member</fullName>
    </alternativeName>
</protein>
<dbReference type="SUPFAM" id="SSF49879">
    <property type="entry name" value="SMAD/FHA domain"/>
    <property type="match status" value="1"/>
</dbReference>
<evidence type="ECO:0000256" key="1">
    <source>
        <dbReference type="ARBA" id="ARBA00005545"/>
    </source>
</evidence>
<keyword evidence="4" id="KW-0677">Repeat</keyword>
<dbReference type="InterPro" id="IPR003619">
    <property type="entry name" value="MAD_homology1_Dwarfin-type"/>
</dbReference>